<gene>
    <name evidence="4" type="ORF">VZ95_02025</name>
</gene>
<reference evidence="4 5" key="1">
    <citation type="submission" date="2015-03" db="EMBL/GenBank/DDBJ databases">
        <title>Draft genome sequence of Elstera litoralis.</title>
        <authorList>
            <person name="Rahalkar M.C."/>
            <person name="Dhakephalkar P.K."/>
            <person name="Pore S.D."/>
            <person name="Arora P."/>
            <person name="Kapse N.G."/>
            <person name="Pandit P.S."/>
        </authorList>
    </citation>
    <scope>NUCLEOTIDE SEQUENCE [LARGE SCALE GENOMIC DNA]</scope>
    <source>
        <strain evidence="4 5">Dia-1</strain>
    </source>
</reference>
<dbReference type="InterPro" id="IPR002347">
    <property type="entry name" value="SDR_fam"/>
</dbReference>
<dbReference type="PANTHER" id="PTHR44196:SF1">
    <property type="entry name" value="DEHYDROGENASE_REDUCTASE SDR FAMILY MEMBER 7B"/>
    <property type="match status" value="1"/>
</dbReference>
<dbReference type="PANTHER" id="PTHR44196">
    <property type="entry name" value="DEHYDROGENASE/REDUCTASE SDR FAMILY MEMBER 7B"/>
    <property type="match status" value="1"/>
</dbReference>
<comment type="caution">
    <text evidence="4">The sequence shown here is derived from an EMBL/GenBank/DDBJ whole genome shotgun (WGS) entry which is preliminary data.</text>
</comment>
<dbReference type="SUPFAM" id="SSF51735">
    <property type="entry name" value="NAD(P)-binding Rossmann-fold domains"/>
    <property type="match status" value="1"/>
</dbReference>
<dbReference type="GO" id="GO:0016020">
    <property type="term" value="C:membrane"/>
    <property type="evidence" value="ECO:0007669"/>
    <property type="project" value="TreeGrafter"/>
</dbReference>
<accession>A0A0F3IW02</accession>
<dbReference type="InterPro" id="IPR036291">
    <property type="entry name" value="NAD(P)-bd_dom_sf"/>
</dbReference>
<dbReference type="PRINTS" id="PR00081">
    <property type="entry name" value="GDHRDH"/>
</dbReference>
<name>A0A0F3IW02_9PROT</name>
<dbReference type="Pfam" id="PF00106">
    <property type="entry name" value="adh_short"/>
    <property type="match status" value="1"/>
</dbReference>
<evidence type="ECO:0000313" key="4">
    <source>
        <dbReference type="EMBL" id="KJV10876.1"/>
    </source>
</evidence>
<sequence length="243" mass="25208">MGDGKLSQGKLGGRIALITGASRGIGAAVAKLFAAEGAQVVLVSRSVGGLEEVDDAIRATGHPGATLLPLDLADGAKIDQLGYALAERFGRLDVLVLNAGMLGGFSPVGHQTPKIFEKLMAVNFAAPWRLIRACDPLLRASDAGRIIATIGGPGTATPEHFTGPYAASKAALLSLMQTYAVENAKTKLRVNCVDPSTVATRLRAEGFPGEDASGFTTPDGIAPLYLDLATVECERNGTVLRLQ</sequence>
<protein>
    <submittedName>
        <fullName evidence="4">Oxidoreductase</fullName>
    </submittedName>
</protein>
<proteinExistence type="inferred from homology"/>
<dbReference type="Gene3D" id="3.40.50.720">
    <property type="entry name" value="NAD(P)-binding Rossmann-like Domain"/>
    <property type="match status" value="1"/>
</dbReference>
<dbReference type="PRINTS" id="PR00080">
    <property type="entry name" value="SDRFAMILY"/>
</dbReference>
<dbReference type="PATRIC" id="fig|552518.3.peg.2134"/>
<dbReference type="GO" id="GO:0016491">
    <property type="term" value="F:oxidoreductase activity"/>
    <property type="evidence" value="ECO:0007669"/>
    <property type="project" value="UniProtKB-KW"/>
</dbReference>
<dbReference type="OrthoDB" id="9790785at2"/>
<dbReference type="CDD" id="cd05233">
    <property type="entry name" value="SDR_c"/>
    <property type="match status" value="1"/>
</dbReference>
<comment type="similarity">
    <text evidence="1 3">Belongs to the short-chain dehydrogenases/reductases (SDR) family.</text>
</comment>
<evidence type="ECO:0000256" key="1">
    <source>
        <dbReference type="ARBA" id="ARBA00006484"/>
    </source>
</evidence>
<evidence type="ECO:0000313" key="5">
    <source>
        <dbReference type="Proteomes" id="UP000033774"/>
    </source>
</evidence>
<dbReference type="EMBL" id="LAJY01000032">
    <property type="protein sequence ID" value="KJV10876.1"/>
    <property type="molecule type" value="Genomic_DNA"/>
</dbReference>
<keyword evidence="5" id="KW-1185">Reference proteome</keyword>
<dbReference type="AlphaFoldDB" id="A0A0F3IW02"/>
<evidence type="ECO:0000256" key="2">
    <source>
        <dbReference type="ARBA" id="ARBA00023002"/>
    </source>
</evidence>
<keyword evidence="2" id="KW-0560">Oxidoreductase</keyword>
<dbReference type="RefSeq" id="WP_045774394.1">
    <property type="nucleotide sequence ID" value="NZ_LAJY01000032.1"/>
</dbReference>
<organism evidence="4 5">
    <name type="scientific">Elstera litoralis</name>
    <dbReference type="NCBI Taxonomy" id="552518"/>
    <lineage>
        <taxon>Bacteria</taxon>
        <taxon>Pseudomonadati</taxon>
        <taxon>Pseudomonadota</taxon>
        <taxon>Alphaproteobacteria</taxon>
        <taxon>Rhodospirillales</taxon>
        <taxon>Rhodospirillaceae</taxon>
        <taxon>Elstera</taxon>
    </lineage>
</organism>
<dbReference type="Proteomes" id="UP000033774">
    <property type="component" value="Unassembled WGS sequence"/>
</dbReference>
<evidence type="ECO:0000256" key="3">
    <source>
        <dbReference type="RuleBase" id="RU000363"/>
    </source>
</evidence>